<proteinExistence type="predicted"/>
<dbReference type="InterPro" id="IPR001486">
    <property type="entry name" value="Hemoglobin_trunc"/>
</dbReference>
<dbReference type="CDD" id="cd14775">
    <property type="entry name" value="TrHb2_O-like"/>
    <property type="match status" value="1"/>
</dbReference>
<keyword evidence="8" id="KW-1185">Reference proteome</keyword>
<evidence type="ECO:0000256" key="3">
    <source>
        <dbReference type="ARBA" id="ARBA00022723"/>
    </source>
</evidence>
<dbReference type="InterPro" id="IPR012292">
    <property type="entry name" value="Globin/Proto"/>
</dbReference>
<evidence type="ECO:0000313" key="7">
    <source>
        <dbReference type="EMBL" id="SNT36558.1"/>
    </source>
</evidence>
<dbReference type="InterPro" id="IPR007138">
    <property type="entry name" value="ABM_dom"/>
</dbReference>
<dbReference type="Gene3D" id="1.10.490.10">
    <property type="entry name" value="Globins"/>
    <property type="match status" value="1"/>
</dbReference>
<evidence type="ECO:0000256" key="5">
    <source>
        <dbReference type="PIRSR" id="PIRSR601486-1"/>
    </source>
</evidence>
<dbReference type="SUPFAM" id="SSF46458">
    <property type="entry name" value="Globin-like"/>
    <property type="match status" value="1"/>
</dbReference>
<dbReference type="EMBL" id="FZOR01000025">
    <property type="protein sequence ID" value="SNT36558.1"/>
    <property type="molecule type" value="Genomic_DNA"/>
</dbReference>
<evidence type="ECO:0000256" key="4">
    <source>
        <dbReference type="ARBA" id="ARBA00023004"/>
    </source>
</evidence>
<keyword evidence="1" id="KW-0813">Transport</keyword>
<dbReference type="InterPro" id="IPR009050">
    <property type="entry name" value="Globin-like_sf"/>
</dbReference>
<dbReference type="RefSeq" id="WP_245869118.1">
    <property type="nucleotide sequence ID" value="NZ_FZOR01000025.1"/>
</dbReference>
<sequence length="265" mass="30225">MIRPKRPGGPVIVEYIRYRIEPDRADEFEAAYARASVPLSAAPQCVDYELSRCVEEPSSYILRICWTSADDHMRGFRGGEHFPAFFAEIKPYVQDIEEMRHYERTPVAGAGSSVPTMYDWAGGTEAFERLTEVFYTSVLKDDLLLPLFEHMAPDHPKWVALWLSEVFRGPERYSRERGGYHHMVRQHLGRGITEAQRRRWVSLLMDAADEVGLPDDPEFRAAFASYIEWGTRIALANSQPGAKPPLEAPMPHWGWGVAPPYTPSK</sequence>
<evidence type="ECO:0000259" key="6">
    <source>
        <dbReference type="PROSITE" id="PS51725"/>
    </source>
</evidence>
<keyword evidence="4 5" id="KW-0408">Iron</keyword>
<dbReference type="PROSITE" id="PS51725">
    <property type="entry name" value="ABM"/>
    <property type="match status" value="1"/>
</dbReference>
<protein>
    <submittedName>
        <fullName evidence="7">Truncated hemoglobin YjbI</fullName>
    </submittedName>
</protein>
<dbReference type="InterPro" id="IPR011008">
    <property type="entry name" value="Dimeric_a/b-barrel"/>
</dbReference>
<dbReference type="GO" id="GO:0046872">
    <property type="term" value="F:metal ion binding"/>
    <property type="evidence" value="ECO:0007669"/>
    <property type="project" value="UniProtKB-KW"/>
</dbReference>
<feature type="domain" description="ABM" evidence="6">
    <location>
        <begin position="12"/>
        <end position="102"/>
    </location>
</feature>
<dbReference type="GO" id="GO:0019825">
    <property type="term" value="F:oxygen binding"/>
    <property type="evidence" value="ECO:0007669"/>
    <property type="project" value="InterPro"/>
</dbReference>
<evidence type="ECO:0000256" key="2">
    <source>
        <dbReference type="ARBA" id="ARBA00022617"/>
    </source>
</evidence>
<dbReference type="Gene3D" id="3.30.70.100">
    <property type="match status" value="1"/>
</dbReference>
<name>A0A239M350_9ACTN</name>
<dbReference type="GO" id="GO:0020037">
    <property type="term" value="F:heme binding"/>
    <property type="evidence" value="ECO:0007669"/>
    <property type="project" value="InterPro"/>
</dbReference>
<evidence type="ECO:0000313" key="8">
    <source>
        <dbReference type="Proteomes" id="UP000198318"/>
    </source>
</evidence>
<reference evidence="7 8" key="1">
    <citation type="submission" date="2017-06" db="EMBL/GenBank/DDBJ databases">
        <authorList>
            <person name="Kim H.J."/>
            <person name="Triplett B.A."/>
        </authorList>
    </citation>
    <scope>NUCLEOTIDE SEQUENCE [LARGE SCALE GENOMIC DNA]</scope>
    <source>
        <strain evidence="7 8">DSM 44715</strain>
    </source>
</reference>
<dbReference type="Pfam" id="PF03992">
    <property type="entry name" value="ABM"/>
    <property type="match status" value="1"/>
</dbReference>
<dbReference type="Pfam" id="PF01152">
    <property type="entry name" value="Bac_globin"/>
    <property type="match status" value="1"/>
</dbReference>
<accession>A0A239M350</accession>
<dbReference type="Proteomes" id="UP000198318">
    <property type="component" value="Unassembled WGS sequence"/>
</dbReference>
<keyword evidence="3 5" id="KW-0479">Metal-binding</keyword>
<dbReference type="AlphaFoldDB" id="A0A239M350"/>
<gene>
    <name evidence="7" type="ORF">SAMN05443665_102583</name>
</gene>
<keyword evidence="2 5" id="KW-0349">Heme</keyword>
<evidence type="ECO:0000256" key="1">
    <source>
        <dbReference type="ARBA" id="ARBA00022448"/>
    </source>
</evidence>
<dbReference type="SUPFAM" id="SSF54909">
    <property type="entry name" value="Dimeric alpha+beta barrel"/>
    <property type="match status" value="1"/>
</dbReference>
<organism evidence="7 8">
    <name type="scientific">Actinomadura meyerae</name>
    <dbReference type="NCBI Taxonomy" id="240840"/>
    <lineage>
        <taxon>Bacteria</taxon>
        <taxon>Bacillati</taxon>
        <taxon>Actinomycetota</taxon>
        <taxon>Actinomycetes</taxon>
        <taxon>Streptosporangiales</taxon>
        <taxon>Thermomonosporaceae</taxon>
        <taxon>Actinomadura</taxon>
    </lineage>
</organism>
<feature type="binding site" description="distal binding residue" evidence="5">
    <location>
        <position position="182"/>
    </location>
    <ligand>
        <name>heme</name>
        <dbReference type="ChEBI" id="CHEBI:30413"/>
    </ligand>
    <ligandPart>
        <name>Fe</name>
        <dbReference type="ChEBI" id="CHEBI:18248"/>
    </ligandPart>
</feature>